<dbReference type="EC" id="2.4.1.17" evidence="2"/>
<evidence type="ECO:0000256" key="2">
    <source>
        <dbReference type="ARBA" id="ARBA00012544"/>
    </source>
</evidence>
<keyword evidence="3" id="KW-0328">Glycosyltransferase</keyword>
<dbReference type="GO" id="GO:0015020">
    <property type="term" value="F:glucuronosyltransferase activity"/>
    <property type="evidence" value="ECO:0007669"/>
    <property type="project" value="UniProtKB-EC"/>
</dbReference>
<evidence type="ECO:0000256" key="4">
    <source>
        <dbReference type="ARBA" id="ARBA00022679"/>
    </source>
</evidence>
<comment type="catalytic activity">
    <reaction evidence="5">
        <text>glucuronate acceptor + UDP-alpha-D-glucuronate = acceptor beta-D-glucuronoside + UDP + H(+)</text>
        <dbReference type="Rhea" id="RHEA:21032"/>
        <dbReference type="ChEBI" id="CHEBI:15378"/>
        <dbReference type="ChEBI" id="CHEBI:58052"/>
        <dbReference type="ChEBI" id="CHEBI:58223"/>
        <dbReference type="ChEBI" id="CHEBI:132367"/>
        <dbReference type="ChEBI" id="CHEBI:132368"/>
        <dbReference type="EC" id="2.4.1.17"/>
    </reaction>
</comment>
<dbReference type="Proteomes" id="UP000887540">
    <property type="component" value="Unplaced"/>
</dbReference>
<evidence type="ECO:0000313" key="7">
    <source>
        <dbReference type="WBParaSite" id="ACRNAN_Path_35.g134.t1"/>
    </source>
</evidence>
<dbReference type="InterPro" id="IPR050271">
    <property type="entry name" value="UDP-glycosyltransferase"/>
</dbReference>
<name>A0A914C5P4_9BILA</name>
<keyword evidence="4" id="KW-0808">Transferase</keyword>
<dbReference type="InterPro" id="IPR002213">
    <property type="entry name" value="UDP_glucos_trans"/>
</dbReference>
<dbReference type="Gene3D" id="3.40.50.2000">
    <property type="entry name" value="Glycogen Phosphorylase B"/>
    <property type="match status" value="1"/>
</dbReference>
<evidence type="ECO:0000256" key="5">
    <source>
        <dbReference type="ARBA" id="ARBA00047475"/>
    </source>
</evidence>
<dbReference type="WBParaSite" id="ACRNAN_Path_35.g134.t1">
    <property type="protein sequence ID" value="ACRNAN_Path_35.g134.t1"/>
    <property type="gene ID" value="ACRNAN_Path_35.g134"/>
</dbReference>
<organism evidence="6 7">
    <name type="scientific">Acrobeloides nanus</name>
    <dbReference type="NCBI Taxonomy" id="290746"/>
    <lineage>
        <taxon>Eukaryota</taxon>
        <taxon>Metazoa</taxon>
        <taxon>Ecdysozoa</taxon>
        <taxon>Nematoda</taxon>
        <taxon>Chromadorea</taxon>
        <taxon>Rhabditida</taxon>
        <taxon>Tylenchina</taxon>
        <taxon>Cephalobomorpha</taxon>
        <taxon>Cephaloboidea</taxon>
        <taxon>Cephalobidae</taxon>
        <taxon>Acrobeloides</taxon>
    </lineage>
</organism>
<dbReference type="Pfam" id="PF00201">
    <property type="entry name" value="UDPGT"/>
    <property type="match status" value="1"/>
</dbReference>
<evidence type="ECO:0000256" key="3">
    <source>
        <dbReference type="ARBA" id="ARBA00022676"/>
    </source>
</evidence>
<keyword evidence="6" id="KW-1185">Reference proteome</keyword>
<dbReference type="SUPFAM" id="SSF53756">
    <property type="entry name" value="UDP-Glycosyltransferase/glycogen phosphorylase"/>
    <property type="match status" value="1"/>
</dbReference>
<protein>
    <recommendedName>
        <fullName evidence="2">glucuronosyltransferase</fullName>
        <ecNumber evidence="2">2.4.1.17</ecNumber>
    </recommendedName>
</protein>
<accession>A0A914C5P4</accession>
<dbReference type="AlphaFoldDB" id="A0A914C5P4"/>
<comment type="similarity">
    <text evidence="1">Belongs to the UDP-glycosyltransferase family.</text>
</comment>
<evidence type="ECO:0000256" key="1">
    <source>
        <dbReference type="ARBA" id="ARBA00009995"/>
    </source>
</evidence>
<dbReference type="PANTHER" id="PTHR48043">
    <property type="entry name" value="EG:EG0003.4 PROTEIN-RELATED"/>
    <property type="match status" value="1"/>
</dbReference>
<dbReference type="PANTHER" id="PTHR48043:SF145">
    <property type="entry name" value="FI06409P-RELATED"/>
    <property type="match status" value="1"/>
</dbReference>
<evidence type="ECO:0000313" key="6">
    <source>
        <dbReference type="Proteomes" id="UP000887540"/>
    </source>
</evidence>
<reference evidence="7" key="1">
    <citation type="submission" date="2022-11" db="UniProtKB">
        <authorList>
            <consortium name="WormBaseParasite"/>
        </authorList>
    </citation>
    <scope>IDENTIFICATION</scope>
</reference>
<sequence length="207" mass="23937">MADMQGDIWATKKQGYEDMQKMVKMLSTSHSTLCKRMNAEVPPLSYTGRAKNLFLNILSQYFMDRAFFQPVEEVIRPIVRYDFTVEEQFGKSAFVLVNVDEHVDFNRPISHKVVYIGGFGQSNPKPLEPKYEQIMNSSKKGVVLVSFGSVAQSYLMQQEMKKKFLEAFAQFPDITFLWKYEKDEDNIADGYKNVITGKWLPQTDLLD</sequence>
<proteinExistence type="inferred from homology"/>